<gene>
    <name evidence="2" type="ORF">SCHPADRAFT_1002514</name>
</gene>
<evidence type="ECO:0008006" key="4">
    <source>
        <dbReference type="Google" id="ProtNLM"/>
    </source>
</evidence>
<keyword evidence="3" id="KW-1185">Reference proteome</keyword>
<proteinExistence type="predicted"/>
<evidence type="ECO:0000313" key="2">
    <source>
        <dbReference type="EMBL" id="KLO06134.1"/>
    </source>
</evidence>
<evidence type="ECO:0000256" key="1">
    <source>
        <dbReference type="SAM" id="Phobius"/>
    </source>
</evidence>
<organism evidence="2 3">
    <name type="scientific">Schizopora paradoxa</name>
    <dbReference type="NCBI Taxonomy" id="27342"/>
    <lineage>
        <taxon>Eukaryota</taxon>
        <taxon>Fungi</taxon>
        <taxon>Dikarya</taxon>
        <taxon>Basidiomycota</taxon>
        <taxon>Agaricomycotina</taxon>
        <taxon>Agaricomycetes</taxon>
        <taxon>Hymenochaetales</taxon>
        <taxon>Schizoporaceae</taxon>
        <taxon>Schizopora</taxon>
    </lineage>
</organism>
<feature type="transmembrane region" description="Helical" evidence="1">
    <location>
        <begin position="81"/>
        <end position="100"/>
    </location>
</feature>
<keyword evidence="1" id="KW-0812">Transmembrane</keyword>
<dbReference type="AlphaFoldDB" id="A0A0H2R2V2"/>
<reference evidence="2 3" key="1">
    <citation type="submission" date="2015-04" db="EMBL/GenBank/DDBJ databases">
        <title>Complete genome sequence of Schizopora paradoxa KUC8140, a cosmopolitan wood degrader in East Asia.</title>
        <authorList>
            <consortium name="DOE Joint Genome Institute"/>
            <person name="Min B."/>
            <person name="Park H."/>
            <person name="Jang Y."/>
            <person name="Kim J.-J."/>
            <person name="Kim K.H."/>
            <person name="Pangilinan J."/>
            <person name="Lipzen A."/>
            <person name="Riley R."/>
            <person name="Grigoriev I.V."/>
            <person name="Spatafora J.W."/>
            <person name="Choi I.-G."/>
        </authorList>
    </citation>
    <scope>NUCLEOTIDE SEQUENCE [LARGE SCALE GENOMIC DNA]</scope>
    <source>
        <strain evidence="2 3">KUC8140</strain>
    </source>
</reference>
<name>A0A0H2R2V2_9AGAM</name>
<keyword evidence="1" id="KW-0472">Membrane</keyword>
<dbReference type="EMBL" id="KQ086234">
    <property type="protein sequence ID" value="KLO06134.1"/>
    <property type="molecule type" value="Genomic_DNA"/>
</dbReference>
<protein>
    <recommendedName>
        <fullName evidence="4">Chitin synthase export chaperone</fullName>
    </recommendedName>
</protein>
<accession>A0A0H2R2V2</accession>
<feature type="transmembrane region" description="Helical" evidence="1">
    <location>
        <begin position="20"/>
        <end position="40"/>
    </location>
</feature>
<keyword evidence="1" id="KW-1133">Transmembrane helix</keyword>
<dbReference type="InParanoid" id="A0A0H2R2V2"/>
<dbReference type="Proteomes" id="UP000053477">
    <property type="component" value="Unassembled WGS sequence"/>
</dbReference>
<evidence type="ECO:0000313" key="3">
    <source>
        <dbReference type="Proteomes" id="UP000053477"/>
    </source>
</evidence>
<sequence>MLDLHDSYLVENFVRPLSQGLSVEYASVAMLALLVYDIIISMSDEDCRVLYDIITWEIFFGTVLSHWVLMIRTYAIWDRNIFVIVYLLLVQTVCIVIGGLKMNESNETMIFLPFAPIIPCAVILSSNGVFVLYCLVLFMELNIVALLLIRGITQWTKSSTLIHTLYRDGVLSFGTSNEPVPLARLTTSKFVHWSEAGR</sequence>
<feature type="transmembrane region" description="Helical" evidence="1">
    <location>
        <begin position="49"/>
        <end position="69"/>
    </location>
</feature>